<keyword evidence="2" id="KW-1185">Reference proteome</keyword>
<reference evidence="1" key="2">
    <citation type="journal article" date="2024" name="Plant">
        <title>Genomic evolution and insights into agronomic trait innovations of Sesamum species.</title>
        <authorList>
            <person name="Miao H."/>
            <person name="Wang L."/>
            <person name="Qu L."/>
            <person name="Liu H."/>
            <person name="Sun Y."/>
            <person name="Le M."/>
            <person name="Wang Q."/>
            <person name="Wei S."/>
            <person name="Zheng Y."/>
            <person name="Lin W."/>
            <person name="Duan Y."/>
            <person name="Cao H."/>
            <person name="Xiong S."/>
            <person name="Wang X."/>
            <person name="Wei L."/>
            <person name="Li C."/>
            <person name="Ma Q."/>
            <person name="Ju M."/>
            <person name="Zhao R."/>
            <person name="Li G."/>
            <person name="Mu C."/>
            <person name="Tian Q."/>
            <person name="Mei H."/>
            <person name="Zhang T."/>
            <person name="Gao T."/>
            <person name="Zhang H."/>
        </authorList>
    </citation>
    <scope>NUCLEOTIDE SEQUENCE</scope>
    <source>
        <strain evidence="1">3651</strain>
    </source>
</reference>
<reference evidence="1" key="1">
    <citation type="submission" date="2020-06" db="EMBL/GenBank/DDBJ databases">
        <authorList>
            <person name="Li T."/>
            <person name="Hu X."/>
            <person name="Zhang T."/>
            <person name="Song X."/>
            <person name="Zhang H."/>
            <person name="Dai N."/>
            <person name="Sheng W."/>
            <person name="Hou X."/>
            <person name="Wei L."/>
        </authorList>
    </citation>
    <scope>NUCLEOTIDE SEQUENCE</scope>
    <source>
        <strain evidence="1">3651</strain>
        <tissue evidence="1">Leaf</tissue>
    </source>
</reference>
<evidence type="ECO:0000313" key="2">
    <source>
        <dbReference type="Proteomes" id="UP001293254"/>
    </source>
</evidence>
<evidence type="ECO:0000313" key="1">
    <source>
        <dbReference type="EMBL" id="KAK4437982.1"/>
    </source>
</evidence>
<proteinExistence type="predicted"/>
<comment type="caution">
    <text evidence="1">The sequence shown here is derived from an EMBL/GenBank/DDBJ whole genome shotgun (WGS) entry which is preliminary data.</text>
</comment>
<name>A0AAE1YXB9_9LAMI</name>
<accession>A0AAE1YXB9</accession>
<sequence>MVPEPVRQRPLLVPERFVPQHQQAHASIGKDKIVIIRQLVDESSDYEDMGFCGRLDLDLPADSQGPIPNLTVFEARPPNEELREVRISLLFSSQIPSPKSSVPKLCNLESPSLDTGQGVTVDLPLSPTFRLLIPLGRKR</sequence>
<protein>
    <submittedName>
        <fullName evidence="1">Uncharacterized protein</fullName>
    </submittedName>
</protein>
<organism evidence="1 2">
    <name type="scientific">Sesamum alatum</name>
    <dbReference type="NCBI Taxonomy" id="300844"/>
    <lineage>
        <taxon>Eukaryota</taxon>
        <taxon>Viridiplantae</taxon>
        <taxon>Streptophyta</taxon>
        <taxon>Embryophyta</taxon>
        <taxon>Tracheophyta</taxon>
        <taxon>Spermatophyta</taxon>
        <taxon>Magnoliopsida</taxon>
        <taxon>eudicotyledons</taxon>
        <taxon>Gunneridae</taxon>
        <taxon>Pentapetalae</taxon>
        <taxon>asterids</taxon>
        <taxon>lamiids</taxon>
        <taxon>Lamiales</taxon>
        <taxon>Pedaliaceae</taxon>
        <taxon>Sesamum</taxon>
    </lineage>
</organism>
<dbReference type="EMBL" id="JACGWO010000001">
    <property type="protein sequence ID" value="KAK4437982.1"/>
    <property type="molecule type" value="Genomic_DNA"/>
</dbReference>
<dbReference type="AlphaFoldDB" id="A0AAE1YXB9"/>
<gene>
    <name evidence="1" type="ORF">Salat_0132300</name>
</gene>
<dbReference type="Proteomes" id="UP001293254">
    <property type="component" value="Unassembled WGS sequence"/>
</dbReference>